<dbReference type="Gene3D" id="3.40.50.1820">
    <property type="entry name" value="alpha/beta hydrolase"/>
    <property type="match status" value="1"/>
</dbReference>
<dbReference type="EMBL" id="LT962688">
    <property type="protein sequence ID" value="SOR32728.1"/>
    <property type="molecule type" value="Genomic_DNA"/>
</dbReference>
<dbReference type="Proteomes" id="UP000233769">
    <property type="component" value="Chromosome tk0001"/>
</dbReference>
<dbReference type="SUPFAM" id="SSF53474">
    <property type="entry name" value="alpha/beta-Hydrolases"/>
    <property type="match status" value="1"/>
</dbReference>
<evidence type="ECO:0000259" key="2">
    <source>
        <dbReference type="Pfam" id="PF00561"/>
    </source>
</evidence>
<keyword evidence="3" id="KW-0378">Hydrolase</keyword>
<dbReference type="PANTHER" id="PTHR46438">
    <property type="entry name" value="ALPHA/BETA-HYDROLASES SUPERFAMILY PROTEIN"/>
    <property type="match status" value="1"/>
</dbReference>
<evidence type="ECO:0000313" key="4">
    <source>
        <dbReference type="Proteomes" id="UP000233769"/>
    </source>
</evidence>
<organism evidence="3 4">
    <name type="scientific">Methylorubrum extorquens</name>
    <name type="common">Methylobacterium dichloromethanicum</name>
    <name type="synonym">Methylobacterium extorquens</name>
    <dbReference type="NCBI Taxonomy" id="408"/>
    <lineage>
        <taxon>Bacteria</taxon>
        <taxon>Pseudomonadati</taxon>
        <taxon>Pseudomonadota</taxon>
        <taxon>Alphaproteobacteria</taxon>
        <taxon>Hyphomicrobiales</taxon>
        <taxon>Methylobacteriaceae</taxon>
        <taxon>Methylorubrum</taxon>
    </lineage>
</organism>
<dbReference type="InterPro" id="IPR000073">
    <property type="entry name" value="AB_hydrolase_1"/>
</dbReference>
<dbReference type="AlphaFoldDB" id="A0A2N9AZK4"/>
<keyword evidence="1" id="KW-1133">Transmembrane helix</keyword>
<dbReference type="PRINTS" id="PR00111">
    <property type="entry name" value="ABHYDROLASE"/>
</dbReference>
<evidence type="ECO:0000313" key="3">
    <source>
        <dbReference type="EMBL" id="SOR32728.1"/>
    </source>
</evidence>
<dbReference type="GO" id="GO:0016787">
    <property type="term" value="F:hydrolase activity"/>
    <property type="evidence" value="ECO:0007669"/>
    <property type="project" value="UniProtKB-KW"/>
</dbReference>
<keyword evidence="1" id="KW-0812">Transmembrane</keyword>
<evidence type="ECO:0000256" key="1">
    <source>
        <dbReference type="SAM" id="Phobius"/>
    </source>
</evidence>
<name>A0A2N9AZK4_METEX</name>
<feature type="domain" description="AB hydrolase-1" evidence="2">
    <location>
        <begin position="72"/>
        <end position="312"/>
    </location>
</feature>
<dbReference type="InterPro" id="IPR029058">
    <property type="entry name" value="AB_hydrolase_fold"/>
</dbReference>
<gene>
    <name evidence="3" type="ORF">TK0001_6169</name>
</gene>
<accession>A0A2N9AZK4</accession>
<dbReference type="Pfam" id="PF00561">
    <property type="entry name" value="Abhydrolase_1"/>
    <property type="match status" value="1"/>
</dbReference>
<dbReference type="PANTHER" id="PTHR46438:SF11">
    <property type="entry name" value="LIPASE-RELATED"/>
    <property type="match status" value="1"/>
</dbReference>
<protein>
    <submittedName>
        <fullName evidence="3">Alpha/beta hydrolase fold protein</fullName>
    </submittedName>
</protein>
<sequence>MHDDSAQDVSPARNRRGWLAPALIGSAAALGITALYSAAKAREAEDRYPPIGRFITVNGVRLHYIERGEGEPLVLIHGNGTMAEDFLVSGIVDELAERYRVIIIIDRPGYGYSERPRALWTPRAHARLYQAALNRLGVSQAVVLGHSWGSLVAVALALQASQLVRSLVLASGYYYPTLRADVFLFSPPAIPVIGDVMRYTVSPVISRLILPSLIKAMFAPAEVPERFDKLFPKALMLRPSQLRAAAEDAALMTPVAVELQQHYRDLRLPVVIITGAEDQIVDVGRQSERLHSEVANSEFVAVPGIGHMIHHLSPEQVIRAIDRAAERSPAKIP</sequence>
<proteinExistence type="predicted"/>
<feature type="transmembrane region" description="Helical" evidence="1">
    <location>
        <begin position="18"/>
        <end position="39"/>
    </location>
</feature>
<keyword evidence="1" id="KW-0472">Membrane</keyword>
<reference evidence="4" key="1">
    <citation type="submission" date="2017-10" db="EMBL/GenBank/DDBJ databases">
        <authorList>
            <person name="Regsiter A."/>
            <person name="William W."/>
        </authorList>
    </citation>
    <scope>NUCLEOTIDE SEQUENCE [LARGE SCALE GENOMIC DNA]</scope>
</reference>